<feature type="transmembrane region" description="Helical" evidence="4">
    <location>
        <begin position="208"/>
        <end position="231"/>
    </location>
</feature>
<feature type="domain" description="Major facilitator superfamily (MFS) profile" evidence="5">
    <location>
        <begin position="212"/>
        <end position="395"/>
    </location>
</feature>
<dbReference type="InterPro" id="IPR036259">
    <property type="entry name" value="MFS_trans_sf"/>
</dbReference>
<sequence>MSSPEVRRNIMFLSLCVALSASAMSLIFTVAAVIGYSLATDKSLSTLPVAFMMIAMMAMTAPSAMVMAKFGRKFGFWMGSGIAMMGALSGMGAVYYSNFWLLCVACACIGAGNAIAMQYRFAAAEAAPPEFRARAISYTMLGGLASAFIGPNLASFARNWFETVPFLGTFVALIGLQVLLVIAIGQLRLPDMRGHKHAEPARPLKTVLGQPAVIVAIIAGALGYAVMSFVMTATPLAILDCDYAFGDAAFIIQWHVVGMYAPGFFTGNLIKRFGALKIIQVGALLNFVCLAVGLSGQDLIGNFWVSLVLLGIAWNFMFVGATTFLTENYRSSEQARVQAINEFAVFGTVAIASLSAGSIYADSGWVTLLYSAALPVGLVLLIVAGYAIRRKAQTA</sequence>
<dbReference type="Pfam" id="PF07690">
    <property type="entry name" value="MFS_1"/>
    <property type="match status" value="1"/>
</dbReference>
<feature type="transmembrane region" description="Helical" evidence="4">
    <location>
        <begin position="303"/>
        <end position="327"/>
    </location>
</feature>
<feature type="transmembrane region" description="Helical" evidence="4">
    <location>
        <begin position="74"/>
        <end position="93"/>
    </location>
</feature>
<feature type="transmembrane region" description="Helical" evidence="4">
    <location>
        <begin position="339"/>
        <end position="361"/>
    </location>
</feature>
<feature type="transmembrane region" description="Helical" evidence="4">
    <location>
        <begin position="367"/>
        <end position="388"/>
    </location>
</feature>
<dbReference type="SUPFAM" id="SSF103473">
    <property type="entry name" value="MFS general substrate transporter"/>
    <property type="match status" value="1"/>
</dbReference>
<accession>A0A367WZB9</accession>
<feature type="transmembrane region" description="Helical" evidence="4">
    <location>
        <begin position="278"/>
        <end position="297"/>
    </location>
</feature>
<evidence type="ECO:0000313" key="6">
    <source>
        <dbReference type="EMBL" id="RCK46786.1"/>
    </source>
</evidence>
<organism evidence="6 7">
    <name type="scientific">Thalassospira profundimaris</name>
    <dbReference type="NCBI Taxonomy" id="502049"/>
    <lineage>
        <taxon>Bacteria</taxon>
        <taxon>Pseudomonadati</taxon>
        <taxon>Pseudomonadota</taxon>
        <taxon>Alphaproteobacteria</taxon>
        <taxon>Rhodospirillales</taxon>
        <taxon>Thalassospiraceae</taxon>
        <taxon>Thalassospira</taxon>
    </lineage>
</organism>
<dbReference type="OrthoDB" id="8558006at2"/>
<dbReference type="GO" id="GO:0022857">
    <property type="term" value="F:transmembrane transporter activity"/>
    <property type="evidence" value="ECO:0007669"/>
    <property type="project" value="InterPro"/>
</dbReference>
<dbReference type="Proteomes" id="UP000252255">
    <property type="component" value="Unassembled WGS sequence"/>
</dbReference>
<keyword evidence="2 4" id="KW-1133">Transmembrane helix</keyword>
<dbReference type="PROSITE" id="PS50850">
    <property type="entry name" value="MFS"/>
    <property type="match status" value="1"/>
</dbReference>
<evidence type="ECO:0000256" key="1">
    <source>
        <dbReference type="ARBA" id="ARBA00022692"/>
    </source>
</evidence>
<proteinExistence type="predicted"/>
<dbReference type="Gene3D" id="1.20.1250.20">
    <property type="entry name" value="MFS general substrate transporter like domains"/>
    <property type="match status" value="1"/>
</dbReference>
<dbReference type="AlphaFoldDB" id="A0A367WZB9"/>
<dbReference type="InterPro" id="IPR020846">
    <property type="entry name" value="MFS_dom"/>
</dbReference>
<evidence type="ECO:0000313" key="7">
    <source>
        <dbReference type="Proteomes" id="UP000252255"/>
    </source>
</evidence>
<evidence type="ECO:0000256" key="4">
    <source>
        <dbReference type="SAM" id="Phobius"/>
    </source>
</evidence>
<dbReference type="InterPro" id="IPR011701">
    <property type="entry name" value="MFS"/>
</dbReference>
<dbReference type="PANTHER" id="PTHR23534:SF1">
    <property type="entry name" value="MAJOR FACILITATOR SUPERFAMILY PROTEIN"/>
    <property type="match status" value="1"/>
</dbReference>
<name>A0A367WZB9_9PROT</name>
<feature type="transmembrane region" description="Helical" evidence="4">
    <location>
        <begin position="166"/>
        <end position="187"/>
    </location>
</feature>
<feature type="transmembrane region" description="Helical" evidence="4">
    <location>
        <begin position="12"/>
        <end position="39"/>
    </location>
</feature>
<feature type="transmembrane region" description="Helical" evidence="4">
    <location>
        <begin position="243"/>
        <end position="266"/>
    </location>
</feature>
<feature type="transmembrane region" description="Helical" evidence="4">
    <location>
        <begin position="99"/>
        <end position="123"/>
    </location>
</feature>
<keyword evidence="3 4" id="KW-0472">Membrane</keyword>
<dbReference type="EMBL" id="JPWI01000004">
    <property type="protein sequence ID" value="RCK46786.1"/>
    <property type="molecule type" value="Genomic_DNA"/>
</dbReference>
<dbReference type="RefSeq" id="WP_114097742.1">
    <property type="nucleotide sequence ID" value="NZ_JPWI01000004.1"/>
</dbReference>
<keyword evidence="1 4" id="KW-0812">Transmembrane</keyword>
<evidence type="ECO:0000256" key="2">
    <source>
        <dbReference type="ARBA" id="ARBA00022989"/>
    </source>
</evidence>
<feature type="transmembrane region" description="Helical" evidence="4">
    <location>
        <begin position="135"/>
        <end position="154"/>
    </location>
</feature>
<dbReference type="PANTHER" id="PTHR23534">
    <property type="entry name" value="MFS PERMEASE"/>
    <property type="match status" value="1"/>
</dbReference>
<protein>
    <submittedName>
        <fullName evidence="6">MFS transporter</fullName>
    </submittedName>
</protein>
<evidence type="ECO:0000259" key="5">
    <source>
        <dbReference type="PROSITE" id="PS50850"/>
    </source>
</evidence>
<feature type="transmembrane region" description="Helical" evidence="4">
    <location>
        <begin position="45"/>
        <end position="67"/>
    </location>
</feature>
<gene>
    <name evidence="6" type="ORF">TH30_09390</name>
</gene>
<comment type="caution">
    <text evidence="6">The sequence shown here is derived from an EMBL/GenBank/DDBJ whole genome shotgun (WGS) entry which is preliminary data.</text>
</comment>
<reference evidence="6 7" key="1">
    <citation type="submission" date="2014-07" db="EMBL/GenBank/DDBJ databases">
        <title>Draft genome sequence of Thalassospira profundimaris PR54-5.</title>
        <authorList>
            <person name="Lai Q."/>
            <person name="Shao Z."/>
        </authorList>
    </citation>
    <scope>NUCLEOTIDE SEQUENCE [LARGE SCALE GENOMIC DNA]</scope>
    <source>
        <strain evidence="6 7">PR54-5</strain>
    </source>
</reference>
<evidence type="ECO:0000256" key="3">
    <source>
        <dbReference type="ARBA" id="ARBA00023136"/>
    </source>
</evidence>